<evidence type="ECO:0000313" key="1">
    <source>
        <dbReference type="EMBL" id="KSU22922.1"/>
    </source>
</evidence>
<dbReference type="RefSeq" id="WP_152994410.1">
    <property type="nucleotide sequence ID" value="NZ_LKLU01000013.1"/>
</dbReference>
<evidence type="ECO:0000313" key="2">
    <source>
        <dbReference type="Proteomes" id="UP000053719"/>
    </source>
</evidence>
<reference evidence="2" key="1">
    <citation type="submission" date="2015-10" db="EMBL/GenBank/DDBJ databases">
        <title>Draft Genome Sequences of 11 Lactococcus lactis subspecies cremoris strains.</title>
        <authorList>
            <person name="Wels M."/>
            <person name="Backus L."/>
            <person name="Boekhorst J."/>
            <person name="Dijkstra A."/>
            <person name="Beerthuizen M."/>
            <person name="Kelly W."/>
            <person name="Siezen R."/>
            <person name="Bachmann H."/>
            <person name="Van Hijum S."/>
        </authorList>
    </citation>
    <scope>NUCLEOTIDE SEQUENCE [LARGE SCALE GENOMIC DNA]</scope>
    <source>
        <strain evidence="2">M20</strain>
    </source>
</reference>
<dbReference type="PATRIC" id="fig|1360.114.peg.2793"/>
<dbReference type="AlphaFoldDB" id="A0A0V8EBS3"/>
<dbReference type="Proteomes" id="UP000053719">
    <property type="component" value="Unassembled WGS sequence"/>
</dbReference>
<dbReference type="EMBL" id="LKLU01000013">
    <property type="protein sequence ID" value="KSU22922.1"/>
    <property type="molecule type" value="Genomic_DNA"/>
</dbReference>
<name>A0A0V8EBS3_LACLL</name>
<accession>A0A0V8EBS3</accession>
<organism evidence="1 2">
    <name type="scientific">Lactococcus lactis subsp. lactis</name>
    <name type="common">Streptococcus lactis</name>
    <dbReference type="NCBI Taxonomy" id="1360"/>
    <lineage>
        <taxon>Bacteria</taxon>
        <taxon>Bacillati</taxon>
        <taxon>Bacillota</taxon>
        <taxon>Bacilli</taxon>
        <taxon>Lactobacillales</taxon>
        <taxon>Streptococcaceae</taxon>
        <taxon>Lactococcus</taxon>
    </lineage>
</organism>
<gene>
    <name evidence="1" type="ORF">M20_0417</name>
</gene>
<proteinExistence type="predicted"/>
<comment type="caution">
    <text evidence="1">The sequence shown here is derived from an EMBL/GenBank/DDBJ whole genome shotgun (WGS) entry which is preliminary data.</text>
</comment>
<protein>
    <submittedName>
        <fullName evidence="1">Uncharacterized protein</fullName>
    </submittedName>
</protein>
<sequence>METNYENFSREDLIELVGQQKQELIVLEAVKNQYMKHLEQVIEHNSVETYRKTVEKNREVAKATTLNNAGF</sequence>